<dbReference type="Gene3D" id="2.60.120.520">
    <property type="entry name" value="pectin degrading enzyme 5-keto 4- deoxyuronate isomerase, domain 1"/>
    <property type="match status" value="1"/>
</dbReference>
<protein>
    <recommendedName>
        <fullName evidence="6">4-deoxy-L-threo-5-hexosulose-uronate ketol-isomerase</fullName>
        <ecNumber evidence="6">5.3.1.17</ecNumber>
    </recommendedName>
    <alternativeName>
        <fullName evidence="6">5-keto-4-deoxyuronate isomerase</fullName>
    </alternativeName>
    <alternativeName>
        <fullName evidence="6">DKI isomerase</fullName>
    </alternativeName>
</protein>
<dbReference type="InterPro" id="IPR014710">
    <property type="entry name" value="RmlC-like_jellyroll"/>
</dbReference>
<dbReference type="PIRSF" id="PIRSF006625">
    <property type="entry name" value="KduI"/>
    <property type="match status" value="1"/>
</dbReference>
<comment type="function">
    <text evidence="6">Catalyzes the isomerization of 5-dehydro-4-deoxy-D-glucuronate to 3-deoxy-D-glycero-2,5-hexodiulosonate.</text>
</comment>
<sequence length="276" mass="31225">MQTRYTTNPSDFKQYDTDRIRREFLIESLFTSNSFEFVYSHYDRMIVGGVMPVEGPQTLPTYDELKADFFLQRRELGIINLAGDGTVTVDGQVVDLSKKDCLYVGMGSREVIFSSNQADKPAKFALISTPAHRICPMAKLTSAEASPVDLGAQETANQRTIYKYIHADGLQSCQLVMGLTTLKPGNIWNTMPPHVHDRRMEAYIYFDIPENQRVFHFMGHPQETRHLLVSTDQAILSPPWSIHAGAGTASYSFIWAMAGENYSFTDMDFVQLSDIR</sequence>
<proteinExistence type="inferred from homology"/>
<dbReference type="PANTHER" id="PTHR38461">
    <property type="entry name" value="4-DEOXY-L-THREO-5-HEXOSULOSE-URONATE KETOL-ISOMERASE"/>
    <property type="match status" value="1"/>
</dbReference>
<evidence type="ECO:0000256" key="2">
    <source>
        <dbReference type="ARBA" id="ARBA00008086"/>
    </source>
</evidence>
<dbReference type="InterPro" id="IPR007045">
    <property type="entry name" value="KduI"/>
</dbReference>
<evidence type="ECO:0000313" key="7">
    <source>
        <dbReference type="EMBL" id="RCR68399.1"/>
    </source>
</evidence>
<dbReference type="AlphaFoldDB" id="A0A368JL62"/>
<comment type="similarity">
    <text evidence="2 6">Belongs to the KduI family.</text>
</comment>
<comment type="catalytic activity">
    <reaction evidence="1 6">
        <text>5-dehydro-4-deoxy-D-glucuronate = 3-deoxy-D-glycero-2,5-hexodiulosonate</text>
        <dbReference type="Rhea" id="RHEA:23896"/>
        <dbReference type="ChEBI" id="CHEBI:17117"/>
        <dbReference type="ChEBI" id="CHEBI:29071"/>
        <dbReference type="EC" id="5.3.1.17"/>
    </reaction>
</comment>
<dbReference type="EC" id="5.3.1.17" evidence="6"/>
<evidence type="ECO:0000256" key="1">
    <source>
        <dbReference type="ARBA" id="ARBA00000552"/>
    </source>
</evidence>
<dbReference type="Proteomes" id="UP000253383">
    <property type="component" value="Unassembled WGS sequence"/>
</dbReference>
<dbReference type="GO" id="GO:0008697">
    <property type="term" value="F:4-deoxy-L-threo-5-hexosulose-uronate ketol-isomerase activity"/>
    <property type="evidence" value="ECO:0007669"/>
    <property type="project" value="UniProtKB-UniRule"/>
</dbReference>
<feature type="binding site" evidence="6">
    <location>
        <position position="196"/>
    </location>
    <ligand>
        <name>Zn(2+)</name>
        <dbReference type="ChEBI" id="CHEBI:29105"/>
    </ligand>
</feature>
<dbReference type="NCBIfam" id="NF002091">
    <property type="entry name" value="PRK00924.1"/>
    <property type="match status" value="1"/>
</dbReference>
<keyword evidence="4 6" id="KW-0862">Zinc</keyword>
<comment type="cofactor">
    <cofactor evidence="6">
        <name>Zn(2+)</name>
        <dbReference type="ChEBI" id="CHEBI:29105"/>
    </cofactor>
    <text evidence="6">Binds 1 zinc ion per subunit.</text>
</comment>
<evidence type="ECO:0000256" key="5">
    <source>
        <dbReference type="ARBA" id="ARBA00023235"/>
    </source>
</evidence>
<dbReference type="InterPro" id="IPR011051">
    <property type="entry name" value="RmlC_Cupin_sf"/>
</dbReference>
<dbReference type="InterPro" id="IPR021120">
    <property type="entry name" value="KduI/IolB_isomerase"/>
</dbReference>
<dbReference type="UniPathway" id="UPA00545">
    <property type="reaction ID" value="UER00826"/>
</dbReference>
<keyword evidence="3 6" id="KW-0479">Metal-binding</keyword>
<reference evidence="7 8" key="1">
    <citation type="submission" date="2018-07" db="EMBL/GenBank/DDBJ databases">
        <title>Genome analysis of Larkinella rosea.</title>
        <authorList>
            <person name="Zhou Z."/>
            <person name="Wang G."/>
        </authorList>
    </citation>
    <scope>NUCLEOTIDE SEQUENCE [LARGE SCALE GENOMIC DNA]</scope>
    <source>
        <strain evidence="8">zzj9</strain>
    </source>
</reference>
<gene>
    <name evidence="6" type="primary">kduI</name>
    <name evidence="7" type="ORF">DUE52_16735</name>
</gene>
<evidence type="ECO:0000256" key="6">
    <source>
        <dbReference type="HAMAP-Rule" id="MF_00687"/>
    </source>
</evidence>
<dbReference type="GO" id="GO:0045490">
    <property type="term" value="P:pectin catabolic process"/>
    <property type="evidence" value="ECO:0007669"/>
    <property type="project" value="UniProtKB-UniRule"/>
</dbReference>
<feature type="binding site" evidence="6">
    <location>
        <position position="194"/>
    </location>
    <ligand>
        <name>Zn(2+)</name>
        <dbReference type="ChEBI" id="CHEBI:29105"/>
    </ligand>
</feature>
<dbReference type="RefSeq" id="WP_114407174.1">
    <property type="nucleotide sequence ID" value="NZ_QOWE01000013.1"/>
</dbReference>
<evidence type="ECO:0000256" key="4">
    <source>
        <dbReference type="ARBA" id="ARBA00022833"/>
    </source>
</evidence>
<dbReference type="EMBL" id="QOWE01000013">
    <property type="protein sequence ID" value="RCR68399.1"/>
    <property type="molecule type" value="Genomic_DNA"/>
</dbReference>
<dbReference type="GO" id="GO:0042840">
    <property type="term" value="P:D-glucuronate catabolic process"/>
    <property type="evidence" value="ECO:0007669"/>
    <property type="project" value="TreeGrafter"/>
</dbReference>
<dbReference type="GO" id="GO:0019698">
    <property type="term" value="P:D-galacturonate catabolic process"/>
    <property type="evidence" value="ECO:0007669"/>
    <property type="project" value="TreeGrafter"/>
</dbReference>
<comment type="caution">
    <text evidence="7">The sequence shown here is derived from an EMBL/GenBank/DDBJ whole genome shotgun (WGS) entry which is preliminary data.</text>
</comment>
<name>A0A368JL62_9BACT</name>
<dbReference type="OrthoDB" id="9770644at2"/>
<keyword evidence="5 6" id="KW-0413">Isomerase</keyword>
<comment type="pathway">
    <text evidence="6">Glycan metabolism; pectin degradation; 2-dehydro-3-deoxy-D-gluconate from pectin: step 4/5.</text>
</comment>
<dbReference type="CDD" id="cd20294">
    <property type="entry name" value="cupin_KduI_N"/>
    <property type="match status" value="1"/>
</dbReference>
<organism evidence="7 8">
    <name type="scientific">Larkinella punicea</name>
    <dbReference type="NCBI Taxonomy" id="2315727"/>
    <lineage>
        <taxon>Bacteria</taxon>
        <taxon>Pseudomonadati</taxon>
        <taxon>Bacteroidota</taxon>
        <taxon>Cytophagia</taxon>
        <taxon>Cytophagales</taxon>
        <taxon>Spirosomataceae</taxon>
        <taxon>Larkinella</taxon>
    </lineage>
</organism>
<dbReference type="HAMAP" id="MF_00687">
    <property type="entry name" value="KduI"/>
    <property type="match status" value="1"/>
</dbReference>
<dbReference type="SUPFAM" id="SSF51182">
    <property type="entry name" value="RmlC-like cupins"/>
    <property type="match status" value="1"/>
</dbReference>
<dbReference type="CDD" id="cd20491">
    <property type="entry name" value="cupin_KduI_C"/>
    <property type="match status" value="1"/>
</dbReference>
<dbReference type="Gene3D" id="2.60.120.10">
    <property type="entry name" value="Jelly Rolls"/>
    <property type="match status" value="1"/>
</dbReference>
<evidence type="ECO:0000313" key="8">
    <source>
        <dbReference type="Proteomes" id="UP000253383"/>
    </source>
</evidence>
<dbReference type="InterPro" id="IPR027449">
    <property type="entry name" value="KduI_N"/>
</dbReference>
<dbReference type="Pfam" id="PF04962">
    <property type="entry name" value="KduI"/>
    <property type="match status" value="1"/>
</dbReference>
<dbReference type="PANTHER" id="PTHR38461:SF1">
    <property type="entry name" value="4-DEOXY-L-THREO-5-HEXOSULOSE-URONATE KETOL-ISOMERASE"/>
    <property type="match status" value="1"/>
</dbReference>
<accession>A0A368JL62</accession>
<dbReference type="GO" id="GO:0008270">
    <property type="term" value="F:zinc ion binding"/>
    <property type="evidence" value="ECO:0007669"/>
    <property type="project" value="UniProtKB-UniRule"/>
</dbReference>
<keyword evidence="8" id="KW-1185">Reference proteome</keyword>
<feature type="binding site" evidence="6">
    <location>
        <position position="201"/>
    </location>
    <ligand>
        <name>Zn(2+)</name>
        <dbReference type="ChEBI" id="CHEBI:29105"/>
    </ligand>
</feature>
<feature type="binding site" evidence="6">
    <location>
        <position position="243"/>
    </location>
    <ligand>
        <name>Zn(2+)</name>
        <dbReference type="ChEBI" id="CHEBI:29105"/>
    </ligand>
</feature>
<evidence type="ECO:0000256" key="3">
    <source>
        <dbReference type="ARBA" id="ARBA00022723"/>
    </source>
</evidence>